<gene>
    <name evidence="2" type="ORF">R3W88_034050</name>
</gene>
<feature type="compositionally biased region" description="Basic residues" evidence="1">
    <location>
        <begin position="173"/>
        <end position="183"/>
    </location>
</feature>
<comment type="caution">
    <text evidence="2">The sequence shown here is derived from an EMBL/GenBank/DDBJ whole genome shotgun (WGS) entry which is preliminary data.</text>
</comment>
<evidence type="ECO:0000313" key="2">
    <source>
        <dbReference type="EMBL" id="KAK4706389.1"/>
    </source>
</evidence>
<dbReference type="AlphaFoldDB" id="A0AAV9JZQ5"/>
<organism evidence="2 3">
    <name type="scientific">Solanum pinnatisectum</name>
    <name type="common">tansyleaf nightshade</name>
    <dbReference type="NCBI Taxonomy" id="50273"/>
    <lineage>
        <taxon>Eukaryota</taxon>
        <taxon>Viridiplantae</taxon>
        <taxon>Streptophyta</taxon>
        <taxon>Embryophyta</taxon>
        <taxon>Tracheophyta</taxon>
        <taxon>Spermatophyta</taxon>
        <taxon>Magnoliopsida</taxon>
        <taxon>eudicotyledons</taxon>
        <taxon>Gunneridae</taxon>
        <taxon>Pentapetalae</taxon>
        <taxon>asterids</taxon>
        <taxon>lamiids</taxon>
        <taxon>Solanales</taxon>
        <taxon>Solanaceae</taxon>
        <taxon>Solanoideae</taxon>
        <taxon>Solaneae</taxon>
        <taxon>Solanum</taxon>
    </lineage>
</organism>
<sequence>MNSKIDTREIAVIYRVYYKLMKTTIAPKAIASSVKGVTMLMEANQEHSTTFVPRLLKWTDILADEEWKFDSITNPLPLQPETSQLDRVIQFPDGSINLKFLRSGSFSQASSSRRMSSARPSSFQPREEDEDSISQPDHRKFHGVDFSQTVPKVYYEEETAGSPTASDMSTCSSKKRFHRSTYF</sequence>
<evidence type="ECO:0000313" key="3">
    <source>
        <dbReference type="Proteomes" id="UP001311915"/>
    </source>
</evidence>
<evidence type="ECO:0000256" key="1">
    <source>
        <dbReference type="SAM" id="MobiDB-lite"/>
    </source>
</evidence>
<protein>
    <submittedName>
        <fullName evidence="2">Uncharacterized protein</fullName>
    </submittedName>
</protein>
<keyword evidence="3" id="KW-1185">Reference proteome</keyword>
<proteinExistence type="predicted"/>
<feature type="region of interest" description="Disordered" evidence="1">
    <location>
        <begin position="111"/>
        <end position="183"/>
    </location>
</feature>
<feature type="compositionally biased region" description="Low complexity" evidence="1">
    <location>
        <begin position="111"/>
        <end position="122"/>
    </location>
</feature>
<dbReference type="EMBL" id="JAWPEI010000095">
    <property type="protein sequence ID" value="KAK4706389.1"/>
    <property type="molecule type" value="Genomic_DNA"/>
</dbReference>
<dbReference type="Proteomes" id="UP001311915">
    <property type="component" value="Unassembled WGS sequence"/>
</dbReference>
<accession>A0AAV9JZQ5</accession>
<name>A0AAV9JZQ5_9SOLN</name>
<reference evidence="2 3" key="1">
    <citation type="submission" date="2023-10" db="EMBL/GenBank/DDBJ databases">
        <title>Genome-Wide Identification Analysis in wild type Solanum Pinnatisectum Reveals Some Genes Defensing Phytophthora Infestans.</title>
        <authorList>
            <person name="Sun C."/>
        </authorList>
    </citation>
    <scope>NUCLEOTIDE SEQUENCE [LARGE SCALE GENOMIC DNA]</scope>
    <source>
        <strain evidence="2">LQN</strain>
        <tissue evidence="2">Leaf</tissue>
    </source>
</reference>
<feature type="compositionally biased region" description="Polar residues" evidence="1">
    <location>
        <begin position="161"/>
        <end position="172"/>
    </location>
</feature>